<dbReference type="SUPFAM" id="SSF57701">
    <property type="entry name" value="Zn2/Cys6 DNA-binding domain"/>
    <property type="match status" value="1"/>
</dbReference>
<evidence type="ECO:0000313" key="9">
    <source>
        <dbReference type="Proteomes" id="UP000019804"/>
    </source>
</evidence>
<dbReference type="STRING" id="1388766.A0A017SJW1"/>
<dbReference type="PANTHER" id="PTHR46910">
    <property type="entry name" value="TRANSCRIPTION FACTOR PDR1"/>
    <property type="match status" value="1"/>
</dbReference>
<reference evidence="9" key="1">
    <citation type="journal article" date="2014" name="Nat. Commun.">
        <title>Genomic adaptations of the halophilic Dead Sea filamentous fungus Eurotium rubrum.</title>
        <authorList>
            <person name="Kis-Papo T."/>
            <person name="Weig A.R."/>
            <person name="Riley R."/>
            <person name="Persoh D."/>
            <person name="Salamov A."/>
            <person name="Sun H."/>
            <person name="Lipzen A."/>
            <person name="Wasser S.P."/>
            <person name="Rambold G."/>
            <person name="Grigoriev I.V."/>
            <person name="Nevo E."/>
        </authorList>
    </citation>
    <scope>NUCLEOTIDE SEQUENCE [LARGE SCALE GENOMIC DNA]</scope>
    <source>
        <strain evidence="9">CBS 135680</strain>
    </source>
</reference>
<evidence type="ECO:0000256" key="4">
    <source>
        <dbReference type="ARBA" id="ARBA00023163"/>
    </source>
</evidence>
<keyword evidence="3" id="KW-0238">DNA-binding</keyword>
<dbReference type="InterPro" id="IPR001138">
    <property type="entry name" value="Zn2Cys6_DnaBD"/>
</dbReference>
<dbReference type="Proteomes" id="UP000019804">
    <property type="component" value="Unassembled WGS sequence"/>
</dbReference>
<name>A0A017SJW1_ASPRC</name>
<dbReference type="SMART" id="SM00906">
    <property type="entry name" value="Fungal_trans"/>
    <property type="match status" value="1"/>
</dbReference>
<dbReference type="OrthoDB" id="2123952at2759"/>
<dbReference type="CDD" id="cd14653">
    <property type="entry name" value="ZIP_Gal4p-like"/>
    <property type="match status" value="1"/>
</dbReference>
<dbReference type="GO" id="GO:0006351">
    <property type="term" value="P:DNA-templated transcription"/>
    <property type="evidence" value="ECO:0007669"/>
    <property type="project" value="InterPro"/>
</dbReference>
<protein>
    <recommendedName>
        <fullName evidence="7">Zn(2)-C6 fungal-type domain-containing protein</fullName>
    </recommendedName>
</protein>
<dbReference type="InterPro" id="IPR050987">
    <property type="entry name" value="AtrR-like"/>
</dbReference>
<feature type="region of interest" description="Disordered" evidence="6">
    <location>
        <begin position="110"/>
        <end position="140"/>
    </location>
</feature>
<dbReference type="PROSITE" id="PS50048">
    <property type="entry name" value="ZN2_CY6_FUNGAL_2"/>
    <property type="match status" value="1"/>
</dbReference>
<dbReference type="GO" id="GO:0000981">
    <property type="term" value="F:DNA-binding transcription factor activity, RNA polymerase II-specific"/>
    <property type="evidence" value="ECO:0007669"/>
    <property type="project" value="InterPro"/>
</dbReference>
<keyword evidence="1" id="KW-0479">Metal-binding</keyword>
<evidence type="ECO:0000256" key="2">
    <source>
        <dbReference type="ARBA" id="ARBA00023015"/>
    </source>
</evidence>
<keyword evidence="9" id="KW-1185">Reference proteome</keyword>
<dbReference type="Pfam" id="PF04082">
    <property type="entry name" value="Fungal_trans"/>
    <property type="match status" value="1"/>
</dbReference>
<evidence type="ECO:0000259" key="7">
    <source>
        <dbReference type="PROSITE" id="PS50048"/>
    </source>
</evidence>
<organism evidence="8 9">
    <name type="scientific">Aspergillus ruber (strain CBS 135680)</name>
    <dbReference type="NCBI Taxonomy" id="1388766"/>
    <lineage>
        <taxon>Eukaryota</taxon>
        <taxon>Fungi</taxon>
        <taxon>Dikarya</taxon>
        <taxon>Ascomycota</taxon>
        <taxon>Pezizomycotina</taxon>
        <taxon>Eurotiomycetes</taxon>
        <taxon>Eurotiomycetidae</taxon>
        <taxon>Eurotiales</taxon>
        <taxon>Aspergillaceae</taxon>
        <taxon>Aspergillus</taxon>
        <taxon>Aspergillus subgen. Aspergillus</taxon>
    </lineage>
</organism>
<proteinExistence type="predicted"/>
<dbReference type="SMART" id="SM00066">
    <property type="entry name" value="GAL4"/>
    <property type="match status" value="1"/>
</dbReference>
<evidence type="ECO:0000313" key="8">
    <source>
        <dbReference type="EMBL" id="EYE96580.1"/>
    </source>
</evidence>
<keyword evidence="4" id="KW-0804">Transcription</keyword>
<dbReference type="HOGENOM" id="CLU_011099_1_0_1"/>
<evidence type="ECO:0000256" key="1">
    <source>
        <dbReference type="ARBA" id="ARBA00022723"/>
    </source>
</evidence>
<sequence>MGTQPDNRILRRAKACNTCRRKKVKCDGKRPICSSCNTFNLSCTFQDVVRQPSRSGPAYIEELERRVKSLEQQLQQQVRLGHETQQNADAQELASINIAATITDGNSNDATGNTCRRLGRIPEKGGSSNPDGDGADQASSVVESNDGKMRFFGASSGFCAPSSTLEAGEQESKNWTAAWRTATQQNASRWQLTSWIPRTLQDGFDQRVFRSLPSKQTTVQLVEEFFATFNQAIPLFNELSFKSLLEKQFCWNPDDSPSWWVSLNIVLAFSYRERAHASSDASDNWQSCFGHVRNAMNAVAELFMRNTDLLAVQGILGLALFFQGTPNPQALFMLAAAAMRMSHSIGLHRNNIPRLTPVHIEEQRRTYWVAFILDADISLRVGRPPIQDLEDYDAPLPAEIPHDGKGMIRLEGIEINFFRLLAQFALIQRRLYKSLYTVAVHRQPQVNMVGEVKACEEALQEWRDMIPLTLQPQRAFAIAPDYFLQHFLRLHFAYHFCYANLHQVCMLRGQTDRSTSQSAGEGINSTIIQSLESARSAVELLKYIRLLGFTYEWNVLYFPATASVTLALHIMVCRNHEQAQADLSAVCQTVDFLSGVSSREPGTYVEYILGICSDLQNTAVRYLTHAQNDNRQEISVADEKNGRDKDKCISTHMDTTVSTVGLTSDDPASNFANGRSENGNFGALDDLDVNWQWPISPFWNWQDLNG</sequence>
<gene>
    <name evidence="8" type="ORF">EURHEDRAFT_529980</name>
</gene>
<evidence type="ECO:0000256" key="3">
    <source>
        <dbReference type="ARBA" id="ARBA00023125"/>
    </source>
</evidence>
<dbReference type="InterPro" id="IPR007219">
    <property type="entry name" value="XnlR_reg_dom"/>
</dbReference>
<dbReference type="GeneID" id="63702257"/>
<dbReference type="Pfam" id="PF00172">
    <property type="entry name" value="Zn_clus"/>
    <property type="match status" value="1"/>
</dbReference>
<evidence type="ECO:0000256" key="5">
    <source>
        <dbReference type="ARBA" id="ARBA00023242"/>
    </source>
</evidence>
<dbReference type="Gene3D" id="4.10.240.10">
    <property type="entry name" value="Zn(2)-C6 fungal-type DNA-binding domain"/>
    <property type="match status" value="1"/>
</dbReference>
<feature type="domain" description="Zn(2)-C6 fungal-type" evidence="7">
    <location>
        <begin position="15"/>
        <end position="45"/>
    </location>
</feature>
<dbReference type="CDD" id="cd12148">
    <property type="entry name" value="fungal_TF_MHR"/>
    <property type="match status" value="1"/>
</dbReference>
<dbReference type="EMBL" id="KK088418">
    <property type="protein sequence ID" value="EYE96580.1"/>
    <property type="molecule type" value="Genomic_DNA"/>
</dbReference>
<keyword evidence="5" id="KW-0539">Nucleus</keyword>
<dbReference type="CDD" id="cd00067">
    <property type="entry name" value="GAL4"/>
    <property type="match status" value="1"/>
</dbReference>
<dbReference type="PROSITE" id="PS00463">
    <property type="entry name" value="ZN2_CY6_FUNGAL_1"/>
    <property type="match status" value="1"/>
</dbReference>
<dbReference type="RefSeq" id="XP_040640268.1">
    <property type="nucleotide sequence ID" value="XM_040787133.1"/>
</dbReference>
<dbReference type="GO" id="GO:0003677">
    <property type="term" value="F:DNA binding"/>
    <property type="evidence" value="ECO:0007669"/>
    <property type="project" value="UniProtKB-KW"/>
</dbReference>
<accession>A0A017SJW1</accession>
<evidence type="ECO:0000256" key="6">
    <source>
        <dbReference type="SAM" id="MobiDB-lite"/>
    </source>
</evidence>
<dbReference type="AlphaFoldDB" id="A0A017SJW1"/>
<dbReference type="InterPro" id="IPR036864">
    <property type="entry name" value="Zn2-C6_fun-type_DNA-bd_sf"/>
</dbReference>
<keyword evidence="2" id="KW-0805">Transcription regulation</keyword>
<dbReference type="GO" id="GO:0008270">
    <property type="term" value="F:zinc ion binding"/>
    <property type="evidence" value="ECO:0007669"/>
    <property type="project" value="InterPro"/>
</dbReference>
<dbReference type="PANTHER" id="PTHR46910:SF25">
    <property type="entry name" value="ABC-TRANSPORTER-REGULATING TRANSCRIPTION FACTOR"/>
    <property type="match status" value="1"/>
</dbReference>